<sequence>MANAGRKRVKAGLGGVKVNREGEEEGEEDHDVVKRVSQIVREWTAQHQEGKVIIYGGTIKRVQGIAKALACPAYWRGAGDGEAKAQMVEKWMSSRGGESGWIAATNALGLGVDDPNVRLVVHGGMPRQLVNFVQESGRGGRDRQKSESVVVIRRSWLEQQQQEPQEEQKSWAWDKDTVEYVGGSRCRREVLDREMDGCIDRFGCEEEEEEMCDVCQESVGRGAMAGSIAGDIEESRGEESGGAGAAAGAEVGTEAEAEAAVDDDYNRSRRLIRQIDMERRLQVMQEAEEVGIFEDILAEWVGRCV</sequence>
<dbReference type="GO" id="GO:0000724">
    <property type="term" value="P:double-strand break repair via homologous recombination"/>
    <property type="evidence" value="ECO:0007669"/>
    <property type="project" value="TreeGrafter"/>
</dbReference>
<feature type="compositionally biased region" description="Basic residues" evidence="4">
    <location>
        <begin position="1"/>
        <end position="10"/>
    </location>
</feature>
<dbReference type="Gene3D" id="3.40.50.300">
    <property type="entry name" value="P-loop containing nucleotide triphosphate hydrolases"/>
    <property type="match status" value="1"/>
</dbReference>
<keyword evidence="6" id="KW-0067">ATP-binding</keyword>
<keyword evidence="6" id="KW-0547">Nucleotide-binding</keyword>
<accession>A0A395M4A9</accession>
<organism evidence="6 7">
    <name type="scientific">Fusarium flagelliforme</name>
    <dbReference type="NCBI Taxonomy" id="2675880"/>
    <lineage>
        <taxon>Eukaryota</taxon>
        <taxon>Fungi</taxon>
        <taxon>Dikarya</taxon>
        <taxon>Ascomycota</taxon>
        <taxon>Pezizomycotina</taxon>
        <taxon>Sordariomycetes</taxon>
        <taxon>Hypocreomycetidae</taxon>
        <taxon>Hypocreales</taxon>
        <taxon>Nectriaceae</taxon>
        <taxon>Fusarium</taxon>
        <taxon>Fusarium incarnatum-equiseti species complex</taxon>
    </lineage>
</organism>
<comment type="similarity">
    <text evidence="1">Belongs to the helicase family. RecQ subfamily.</text>
</comment>
<evidence type="ECO:0000256" key="3">
    <source>
        <dbReference type="ARBA" id="ARBA00034808"/>
    </source>
</evidence>
<dbReference type="EC" id="5.6.2.4" evidence="3"/>
<feature type="domain" description="Helicase C-terminal" evidence="5">
    <location>
        <begin position="35"/>
        <end position="179"/>
    </location>
</feature>
<keyword evidence="6" id="KW-0378">Hydrolase</keyword>
<comment type="catalytic activity">
    <reaction evidence="2">
        <text>Couples ATP hydrolysis with the unwinding of duplex DNA by translocating in the 3'-5' direction.</text>
        <dbReference type="EC" id="5.6.2.4"/>
    </reaction>
</comment>
<dbReference type="GO" id="GO:0009378">
    <property type="term" value="F:four-way junction helicase activity"/>
    <property type="evidence" value="ECO:0007669"/>
    <property type="project" value="TreeGrafter"/>
</dbReference>
<evidence type="ECO:0000256" key="1">
    <source>
        <dbReference type="ARBA" id="ARBA00005446"/>
    </source>
</evidence>
<dbReference type="GO" id="GO:0005737">
    <property type="term" value="C:cytoplasm"/>
    <property type="evidence" value="ECO:0007669"/>
    <property type="project" value="TreeGrafter"/>
</dbReference>
<name>A0A395M4A9_9HYPO</name>
<dbReference type="InterPro" id="IPR001650">
    <property type="entry name" value="Helicase_C-like"/>
</dbReference>
<dbReference type="SUPFAM" id="SSF52540">
    <property type="entry name" value="P-loop containing nucleoside triphosphate hydrolases"/>
    <property type="match status" value="1"/>
</dbReference>
<dbReference type="GO" id="GO:0005694">
    <property type="term" value="C:chromosome"/>
    <property type="evidence" value="ECO:0007669"/>
    <property type="project" value="TreeGrafter"/>
</dbReference>
<reference evidence="6 7" key="1">
    <citation type="journal article" date="2018" name="PLoS Pathog.">
        <title>Evolution of structural diversity of trichothecenes, a family of toxins produced by plant pathogenic and entomopathogenic fungi.</title>
        <authorList>
            <person name="Proctor R.H."/>
            <person name="McCormick S.P."/>
            <person name="Kim H.S."/>
            <person name="Cardoza R.E."/>
            <person name="Stanley A.M."/>
            <person name="Lindo L."/>
            <person name="Kelly A."/>
            <person name="Brown D.W."/>
            <person name="Lee T."/>
            <person name="Vaughan M.M."/>
            <person name="Alexander N.J."/>
            <person name="Busman M."/>
            <person name="Gutierrez S."/>
        </authorList>
    </citation>
    <scope>NUCLEOTIDE SEQUENCE [LARGE SCALE GENOMIC DNA]</scope>
    <source>
        <strain evidence="6 7">NRRL 13405</strain>
    </source>
</reference>
<dbReference type="Pfam" id="PF00271">
    <property type="entry name" value="Helicase_C"/>
    <property type="match status" value="1"/>
</dbReference>
<protein>
    <recommendedName>
        <fullName evidence="3">DNA 3'-5' helicase</fullName>
        <ecNumber evidence="3">5.6.2.4</ecNumber>
    </recommendedName>
</protein>
<comment type="caution">
    <text evidence="6">The sequence shown here is derived from an EMBL/GenBank/DDBJ whole genome shotgun (WGS) entry which is preliminary data.</text>
</comment>
<feature type="region of interest" description="Disordered" evidence="4">
    <location>
        <begin position="234"/>
        <end position="260"/>
    </location>
</feature>
<evidence type="ECO:0000313" key="6">
    <source>
        <dbReference type="EMBL" id="RFN40177.1"/>
    </source>
</evidence>
<dbReference type="PANTHER" id="PTHR13710:SF154">
    <property type="entry name" value="RECQ HELICASE, PUTATIVE (AFU_ORTHOLOGUE AFUA_6G14720)-RELATED"/>
    <property type="match status" value="1"/>
</dbReference>
<evidence type="ECO:0000256" key="4">
    <source>
        <dbReference type="SAM" id="MobiDB-lite"/>
    </source>
</evidence>
<gene>
    <name evidence="6" type="ORF">FIE12Z_13072</name>
</gene>
<dbReference type="Proteomes" id="UP000265631">
    <property type="component" value="Unassembled WGS sequence"/>
</dbReference>
<evidence type="ECO:0000256" key="2">
    <source>
        <dbReference type="ARBA" id="ARBA00034617"/>
    </source>
</evidence>
<feature type="region of interest" description="Disordered" evidence="4">
    <location>
        <begin position="1"/>
        <end position="29"/>
    </location>
</feature>
<dbReference type="EMBL" id="PXXK01001013">
    <property type="protein sequence ID" value="RFN40177.1"/>
    <property type="molecule type" value="Genomic_DNA"/>
</dbReference>
<dbReference type="STRING" id="2594813.A0A395M4A9"/>
<proteinExistence type="inferred from homology"/>
<feature type="non-terminal residue" evidence="6">
    <location>
        <position position="305"/>
    </location>
</feature>
<evidence type="ECO:0000313" key="7">
    <source>
        <dbReference type="Proteomes" id="UP000265631"/>
    </source>
</evidence>
<keyword evidence="7" id="KW-1185">Reference proteome</keyword>
<dbReference type="InterPro" id="IPR027417">
    <property type="entry name" value="P-loop_NTPase"/>
</dbReference>
<dbReference type="PANTHER" id="PTHR13710">
    <property type="entry name" value="DNA HELICASE RECQ FAMILY MEMBER"/>
    <property type="match status" value="1"/>
</dbReference>
<dbReference type="AlphaFoldDB" id="A0A395M4A9"/>
<keyword evidence="6" id="KW-0347">Helicase</keyword>
<dbReference type="PROSITE" id="PS51194">
    <property type="entry name" value="HELICASE_CTER"/>
    <property type="match status" value="1"/>
</dbReference>
<evidence type="ECO:0000259" key="5">
    <source>
        <dbReference type="PROSITE" id="PS51194"/>
    </source>
</evidence>
<dbReference type="GO" id="GO:0043138">
    <property type="term" value="F:3'-5' DNA helicase activity"/>
    <property type="evidence" value="ECO:0007669"/>
    <property type="project" value="UniProtKB-EC"/>
</dbReference>